<dbReference type="STRING" id="930991.A0A0D0E8J6"/>
<dbReference type="HOGENOM" id="CLU_524865_0_0_1"/>
<name>A0A0D0E8J6_9AGAM</name>
<evidence type="ECO:0000256" key="1">
    <source>
        <dbReference type="SAM" id="MobiDB-lite"/>
    </source>
</evidence>
<proteinExistence type="predicted"/>
<feature type="compositionally biased region" description="Polar residues" evidence="1">
    <location>
        <begin position="1"/>
        <end position="12"/>
    </location>
</feature>
<feature type="region of interest" description="Disordered" evidence="1">
    <location>
        <begin position="1"/>
        <end position="96"/>
    </location>
</feature>
<reference evidence="2 3" key="1">
    <citation type="submission" date="2014-04" db="EMBL/GenBank/DDBJ databases">
        <authorList>
            <consortium name="DOE Joint Genome Institute"/>
            <person name="Kuo A."/>
            <person name="Kohler A."/>
            <person name="Jargeat P."/>
            <person name="Nagy L.G."/>
            <person name="Floudas D."/>
            <person name="Copeland A."/>
            <person name="Barry K.W."/>
            <person name="Cichocki N."/>
            <person name="Veneault-Fourrey C."/>
            <person name="LaButti K."/>
            <person name="Lindquist E.A."/>
            <person name="Lipzen A."/>
            <person name="Lundell T."/>
            <person name="Morin E."/>
            <person name="Murat C."/>
            <person name="Sun H."/>
            <person name="Tunlid A."/>
            <person name="Henrissat B."/>
            <person name="Grigoriev I.V."/>
            <person name="Hibbett D.S."/>
            <person name="Martin F."/>
            <person name="Nordberg H.P."/>
            <person name="Cantor M.N."/>
            <person name="Hua S.X."/>
        </authorList>
    </citation>
    <scope>NUCLEOTIDE SEQUENCE [LARGE SCALE GENOMIC DNA]</scope>
    <source>
        <strain evidence="2 3">Ve08.2h10</strain>
    </source>
</reference>
<feature type="compositionally biased region" description="Basic residues" evidence="1">
    <location>
        <begin position="508"/>
        <end position="519"/>
    </location>
</feature>
<evidence type="ECO:0000313" key="3">
    <source>
        <dbReference type="Proteomes" id="UP000054538"/>
    </source>
</evidence>
<dbReference type="Proteomes" id="UP000054538">
    <property type="component" value="Unassembled WGS sequence"/>
</dbReference>
<feature type="region of interest" description="Disordered" evidence="1">
    <location>
        <begin position="362"/>
        <end position="443"/>
    </location>
</feature>
<feature type="region of interest" description="Disordered" evidence="1">
    <location>
        <begin position="463"/>
        <end position="519"/>
    </location>
</feature>
<feature type="compositionally biased region" description="Basic and acidic residues" evidence="1">
    <location>
        <begin position="279"/>
        <end position="304"/>
    </location>
</feature>
<feature type="compositionally biased region" description="Polar residues" evidence="1">
    <location>
        <begin position="388"/>
        <end position="397"/>
    </location>
</feature>
<reference evidence="3" key="2">
    <citation type="submission" date="2015-01" db="EMBL/GenBank/DDBJ databases">
        <title>Evolutionary Origins and Diversification of the Mycorrhizal Mutualists.</title>
        <authorList>
            <consortium name="DOE Joint Genome Institute"/>
            <consortium name="Mycorrhizal Genomics Consortium"/>
            <person name="Kohler A."/>
            <person name="Kuo A."/>
            <person name="Nagy L.G."/>
            <person name="Floudas D."/>
            <person name="Copeland A."/>
            <person name="Barry K.W."/>
            <person name="Cichocki N."/>
            <person name="Veneault-Fourrey C."/>
            <person name="LaButti K."/>
            <person name="Lindquist E.A."/>
            <person name="Lipzen A."/>
            <person name="Lundell T."/>
            <person name="Morin E."/>
            <person name="Murat C."/>
            <person name="Riley R."/>
            <person name="Ohm R."/>
            <person name="Sun H."/>
            <person name="Tunlid A."/>
            <person name="Henrissat B."/>
            <person name="Grigoriev I.V."/>
            <person name="Hibbett D.S."/>
            <person name="Martin F."/>
        </authorList>
    </citation>
    <scope>NUCLEOTIDE SEQUENCE [LARGE SCALE GENOMIC DNA]</scope>
    <source>
        <strain evidence="3">Ve08.2h10</strain>
    </source>
</reference>
<organism evidence="2 3">
    <name type="scientific">Paxillus rubicundulus Ve08.2h10</name>
    <dbReference type="NCBI Taxonomy" id="930991"/>
    <lineage>
        <taxon>Eukaryota</taxon>
        <taxon>Fungi</taxon>
        <taxon>Dikarya</taxon>
        <taxon>Basidiomycota</taxon>
        <taxon>Agaricomycotina</taxon>
        <taxon>Agaricomycetes</taxon>
        <taxon>Agaricomycetidae</taxon>
        <taxon>Boletales</taxon>
        <taxon>Paxilineae</taxon>
        <taxon>Paxillaceae</taxon>
        <taxon>Paxillus</taxon>
    </lineage>
</organism>
<sequence length="519" mass="56137">MIGILSQVQSDPFRSPLYTRPPMTYPRFRDQPTPLEYDIPASSASRFPISSVRPDAPQNCSANPPEHPPKPIYPRHDPLHILSQPPPPTSRSYPTTVPAPSVAPGVLADGVLTAKLPSVRNFLDAAAIAPPECPPLPADQRVLALVALSVFYHPLHPAHWAFWNKEQKRATASMIQSVLDTTPTPILSPIGWIDVPENLWILKSMQLAYAPALASIPWYAAYNLAEPDGRMNLRKRKAPAILPSATNGVSGDETVDEEERATPSPPRKRPRTRKSGAARSRDAAQARAKAHDEAGDDEPKRGDVPEAPVAHDAALLLIHDDAPPPAPTVTVTKAAKRERIESPALLAAMSAQDESVLPELPDVEEEVPELRKSLRQRERKAKAAGTASPISIASTLTPPILARGLSQAPSQAQTLSRESSSSVTPESGSSTAVSLYDEEGPRTKAAKIVEVVGDEETVVEEVVEPTPKRARTARLRAKGGSRAREIVNNKVEDTASEGKTKATAQARPKARSRPKARRR</sequence>
<dbReference type="AlphaFoldDB" id="A0A0D0E8J6"/>
<accession>A0A0D0E8J6</accession>
<feature type="compositionally biased region" description="Basic residues" evidence="1">
    <location>
        <begin position="468"/>
        <end position="481"/>
    </location>
</feature>
<dbReference type="OrthoDB" id="2944913at2759"/>
<feature type="compositionally biased region" description="Basic residues" evidence="1">
    <location>
        <begin position="266"/>
        <end position="276"/>
    </location>
</feature>
<keyword evidence="3" id="KW-1185">Reference proteome</keyword>
<protein>
    <submittedName>
        <fullName evidence="2">Unplaced genomic scaffold scaffold_250, whole genome shotgun sequence</fullName>
    </submittedName>
</protein>
<dbReference type="InParanoid" id="A0A0D0E8J6"/>
<feature type="region of interest" description="Disordered" evidence="1">
    <location>
        <begin position="242"/>
        <end position="305"/>
    </location>
</feature>
<dbReference type="EMBL" id="KN825072">
    <property type="protein sequence ID" value="KIK94985.1"/>
    <property type="molecule type" value="Genomic_DNA"/>
</dbReference>
<gene>
    <name evidence="2" type="ORF">PAXRUDRAFT_827466</name>
</gene>
<evidence type="ECO:0000313" key="2">
    <source>
        <dbReference type="EMBL" id="KIK94985.1"/>
    </source>
</evidence>
<feature type="compositionally biased region" description="Low complexity" evidence="1">
    <location>
        <begin position="416"/>
        <end position="430"/>
    </location>
</feature>
<feature type="compositionally biased region" description="Basic and acidic residues" evidence="1">
    <location>
        <begin position="482"/>
        <end position="500"/>
    </location>
</feature>